<sequence length="43" mass="4553">MFWIIALSNLSTATLLLPSLGKLVPAALPGGLARSDHGHWVDL</sequence>
<gene>
    <name evidence="2" type="ORF">CIB84_011898</name>
</gene>
<evidence type="ECO:0000256" key="1">
    <source>
        <dbReference type="SAM" id="SignalP"/>
    </source>
</evidence>
<name>A0A2P4SJS2_BAMTH</name>
<keyword evidence="3" id="KW-1185">Reference proteome</keyword>
<protein>
    <submittedName>
        <fullName evidence="2">Uncharacterized protein</fullName>
    </submittedName>
</protein>
<dbReference type="AlphaFoldDB" id="A0A2P4SJS2"/>
<feature type="chain" id="PRO_5015173045" evidence="1">
    <location>
        <begin position="22"/>
        <end position="43"/>
    </location>
</feature>
<comment type="caution">
    <text evidence="2">The sequence shown here is derived from an EMBL/GenBank/DDBJ whole genome shotgun (WGS) entry which is preliminary data.</text>
</comment>
<dbReference type="Proteomes" id="UP000237246">
    <property type="component" value="Unassembled WGS sequence"/>
</dbReference>
<proteinExistence type="predicted"/>
<dbReference type="EMBL" id="PPHD01041963">
    <property type="protein sequence ID" value="POI24352.1"/>
    <property type="molecule type" value="Genomic_DNA"/>
</dbReference>
<feature type="signal peptide" evidence="1">
    <location>
        <begin position="1"/>
        <end position="21"/>
    </location>
</feature>
<keyword evidence="1" id="KW-0732">Signal</keyword>
<evidence type="ECO:0000313" key="3">
    <source>
        <dbReference type="Proteomes" id="UP000237246"/>
    </source>
</evidence>
<accession>A0A2P4SJS2</accession>
<reference evidence="2 3" key="1">
    <citation type="submission" date="2018-01" db="EMBL/GenBank/DDBJ databases">
        <title>Comparison of the Chinese Bamboo Partridge and Red Junglefowl genome sequences highlights the importance of demography in genome evolution.</title>
        <authorList>
            <person name="Tiley G.P."/>
            <person name="Kimball R.T."/>
            <person name="Braun E.L."/>
            <person name="Burleigh J.G."/>
        </authorList>
    </citation>
    <scope>NUCLEOTIDE SEQUENCE [LARGE SCALE GENOMIC DNA]</scope>
    <source>
        <strain evidence="2">RTK389</strain>
        <tissue evidence="2">Blood</tissue>
    </source>
</reference>
<evidence type="ECO:0000313" key="2">
    <source>
        <dbReference type="EMBL" id="POI24352.1"/>
    </source>
</evidence>
<organism evidence="2 3">
    <name type="scientific">Bambusicola thoracicus</name>
    <name type="common">Chinese bamboo-partridge</name>
    <name type="synonym">Perdix thoracica</name>
    <dbReference type="NCBI Taxonomy" id="9083"/>
    <lineage>
        <taxon>Eukaryota</taxon>
        <taxon>Metazoa</taxon>
        <taxon>Chordata</taxon>
        <taxon>Craniata</taxon>
        <taxon>Vertebrata</taxon>
        <taxon>Euteleostomi</taxon>
        <taxon>Archelosauria</taxon>
        <taxon>Archosauria</taxon>
        <taxon>Dinosauria</taxon>
        <taxon>Saurischia</taxon>
        <taxon>Theropoda</taxon>
        <taxon>Coelurosauria</taxon>
        <taxon>Aves</taxon>
        <taxon>Neognathae</taxon>
        <taxon>Galloanserae</taxon>
        <taxon>Galliformes</taxon>
        <taxon>Phasianidae</taxon>
        <taxon>Perdicinae</taxon>
        <taxon>Bambusicola</taxon>
    </lineage>
</organism>